<reference evidence="1 2" key="1">
    <citation type="submission" date="2015-09" db="EMBL/GenBank/DDBJ databases">
        <title>Genome sequence of the marine flavobacterium Croceitalea dokdonensis DOKDO 023 that contains proton- and sodium-pumping rhodopsins.</title>
        <authorList>
            <person name="Kwon S.-K."/>
            <person name="Lee H.K."/>
            <person name="Kwak M.-J."/>
            <person name="Kim J.F."/>
        </authorList>
    </citation>
    <scope>NUCLEOTIDE SEQUENCE [LARGE SCALE GENOMIC DNA]</scope>
    <source>
        <strain evidence="1 2">DOKDO 023</strain>
    </source>
</reference>
<keyword evidence="2" id="KW-1185">Reference proteome</keyword>
<comment type="caution">
    <text evidence="1">The sequence shown here is derived from an EMBL/GenBank/DDBJ whole genome shotgun (WGS) entry which is preliminary data.</text>
</comment>
<dbReference type="Proteomes" id="UP000050280">
    <property type="component" value="Unassembled WGS sequence"/>
</dbReference>
<name>A0A0P7AYX0_9FLAO</name>
<sequence length="101" mass="12286">MDTQERTYQLEELRLRLERSYQGVMRLGKRICSYRYEPNSYEDFIKIRTLRSQLRELQQQQEMLLDQSGDINLKKVKELLAQHLVLEKEVTDYILNEKGYK</sequence>
<dbReference type="AlphaFoldDB" id="A0A0P7AYX0"/>
<protein>
    <submittedName>
        <fullName evidence="1">Uncharacterized protein</fullName>
    </submittedName>
</protein>
<evidence type="ECO:0000313" key="1">
    <source>
        <dbReference type="EMBL" id="KPM33406.1"/>
    </source>
</evidence>
<gene>
    <name evidence="1" type="ORF">I595_309</name>
</gene>
<organism evidence="1 2">
    <name type="scientific">Croceitalea dokdonensis DOKDO 023</name>
    <dbReference type="NCBI Taxonomy" id="1300341"/>
    <lineage>
        <taxon>Bacteria</taxon>
        <taxon>Pseudomonadati</taxon>
        <taxon>Bacteroidota</taxon>
        <taxon>Flavobacteriia</taxon>
        <taxon>Flavobacteriales</taxon>
        <taxon>Flavobacteriaceae</taxon>
        <taxon>Croceitalea</taxon>
    </lineage>
</organism>
<proteinExistence type="predicted"/>
<dbReference type="RefSeq" id="WP_054557606.1">
    <property type="nucleotide sequence ID" value="NZ_LDJX01000001.1"/>
</dbReference>
<accession>A0A0P7AYX0</accession>
<dbReference type="EMBL" id="LDJX01000001">
    <property type="protein sequence ID" value="KPM33406.1"/>
    <property type="molecule type" value="Genomic_DNA"/>
</dbReference>
<evidence type="ECO:0000313" key="2">
    <source>
        <dbReference type="Proteomes" id="UP000050280"/>
    </source>
</evidence>